<evidence type="ECO:0000313" key="1">
    <source>
        <dbReference type="EMBL" id="GAA4187311.1"/>
    </source>
</evidence>
<dbReference type="EMBL" id="BAABAQ010000003">
    <property type="protein sequence ID" value="GAA4187311.1"/>
    <property type="molecule type" value="Genomic_DNA"/>
</dbReference>
<keyword evidence="2" id="KW-1185">Reference proteome</keyword>
<sequence>MSSRERVFPHSCFVGWGEEVEQVKGIDALFKGRTVYAMGEHAGGLVWWIVVMDAGSTVKTGSAKILSPVQSEPRRD</sequence>
<organism evidence="1 2">
    <name type="scientific">Streptosporangium oxazolinicum</name>
    <dbReference type="NCBI Taxonomy" id="909287"/>
    <lineage>
        <taxon>Bacteria</taxon>
        <taxon>Bacillati</taxon>
        <taxon>Actinomycetota</taxon>
        <taxon>Actinomycetes</taxon>
        <taxon>Streptosporangiales</taxon>
        <taxon>Streptosporangiaceae</taxon>
        <taxon>Streptosporangium</taxon>
    </lineage>
</organism>
<evidence type="ECO:0000313" key="2">
    <source>
        <dbReference type="Proteomes" id="UP001501251"/>
    </source>
</evidence>
<comment type="caution">
    <text evidence="1">The sequence shown here is derived from an EMBL/GenBank/DDBJ whole genome shotgun (WGS) entry which is preliminary data.</text>
</comment>
<dbReference type="RefSeq" id="WP_344917500.1">
    <property type="nucleotide sequence ID" value="NZ_BAABAQ010000003.1"/>
</dbReference>
<proteinExistence type="predicted"/>
<gene>
    <name evidence="1" type="ORF">GCM10022252_20610</name>
</gene>
<name>A0ABP8APD0_9ACTN</name>
<protein>
    <submittedName>
        <fullName evidence="1">Uncharacterized protein</fullName>
    </submittedName>
</protein>
<reference evidence="2" key="1">
    <citation type="journal article" date="2019" name="Int. J. Syst. Evol. Microbiol.">
        <title>The Global Catalogue of Microorganisms (GCM) 10K type strain sequencing project: providing services to taxonomists for standard genome sequencing and annotation.</title>
        <authorList>
            <consortium name="The Broad Institute Genomics Platform"/>
            <consortium name="The Broad Institute Genome Sequencing Center for Infectious Disease"/>
            <person name="Wu L."/>
            <person name="Ma J."/>
        </authorList>
    </citation>
    <scope>NUCLEOTIDE SEQUENCE [LARGE SCALE GENOMIC DNA]</scope>
    <source>
        <strain evidence="2">JCM 17388</strain>
    </source>
</reference>
<accession>A0ABP8APD0</accession>
<dbReference type="Proteomes" id="UP001501251">
    <property type="component" value="Unassembled WGS sequence"/>
</dbReference>